<dbReference type="EMBL" id="VBQZ03000220">
    <property type="protein sequence ID" value="MXQ98136.1"/>
    <property type="molecule type" value="Genomic_DNA"/>
</dbReference>
<evidence type="ECO:0000313" key="4">
    <source>
        <dbReference type="Proteomes" id="UP000322234"/>
    </source>
</evidence>
<reference evidence="3 4" key="1">
    <citation type="submission" date="2019-10" db="EMBL/GenBank/DDBJ databases">
        <title>The sequence and de novo assembly of the wild yak genome.</title>
        <authorList>
            <person name="Liu Y."/>
        </authorList>
    </citation>
    <scope>NUCLEOTIDE SEQUENCE [LARGE SCALE GENOMIC DNA]</scope>
    <source>
        <strain evidence="3">WY2019</strain>
        <tissue evidence="3">Blood</tissue>
    </source>
</reference>
<evidence type="ECO:0000313" key="2">
    <source>
        <dbReference type="EMBL" id="MXQ98136.1"/>
    </source>
</evidence>
<dbReference type="Proteomes" id="UP000322234">
    <property type="component" value="Unassembled WGS sequence"/>
</dbReference>
<proteinExistence type="predicted"/>
<feature type="region of interest" description="Disordered" evidence="1">
    <location>
        <begin position="28"/>
        <end position="85"/>
    </location>
</feature>
<gene>
    <name evidence="2" type="ORF">E5288_WYG003938</name>
    <name evidence="3" type="ORF">E5288_WYG004470</name>
</gene>
<organism evidence="3 4">
    <name type="scientific">Bos mutus</name>
    <name type="common">wild yak</name>
    <dbReference type="NCBI Taxonomy" id="72004"/>
    <lineage>
        <taxon>Eukaryota</taxon>
        <taxon>Metazoa</taxon>
        <taxon>Chordata</taxon>
        <taxon>Craniata</taxon>
        <taxon>Vertebrata</taxon>
        <taxon>Euteleostomi</taxon>
        <taxon>Mammalia</taxon>
        <taxon>Eutheria</taxon>
        <taxon>Laurasiatheria</taxon>
        <taxon>Artiodactyla</taxon>
        <taxon>Ruminantia</taxon>
        <taxon>Pecora</taxon>
        <taxon>Bovidae</taxon>
        <taxon>Bovinae</taxon>
        <taxon>Bos</taxon>
    </lineage>
</organism>
<dbReference type="AlphaFoldDB" id="A0A6B0SJF7"/>
<comment type="caution">
    <text evidence="3">The sequence shown here is derived from an EMBL/GenBank/DDBJ whole genome shotgun (WGS) entry which is preliminary data.</text>
</comment>
<dbReference type="EMBL" id="VBQZ03022081">
    <property type="protein sequence ID" value="MXR00187.1"/>
    <property type="molecule type" value="Genomic_DNA"/>
</dbReference>
<keyword evidence="4" id="KW-1185">Reference proteome</keyword>
<accession>A0A6B0SJF7</accession>
<evidence type="ECO:0000256" key="1">
    <source>
        <dbReference type="SAM" id="MobiDB-lite"/>
    </source>
</evidence>
<protein>
    <submittedName>
        <fullName evidence="3">Uncharacterized protein</fullName>
    </submittedName>
</protein>
<name>A0A6B0SJF7_9CETA</name>
<evidence type="ECO:0000313" key="3">
    <source>
        <dbReference type="EMBL" id="MXR00187.1"/>
    </source>
</evidence>
<sequence>MRRTAGTKHLGSWAPKATVLQTTTEFSPLPSMCHTDPGVSVPGDGGQRRPTPCPVQDHAWESEEDDGGLWKRQSTTSRLPRQLLA</sequence>